<feature type="region of interest" description="Disordered" evidence="1">
    <location>
        <begin position="79"/>
        <end position="102"/>
    </location>
</feature>
<reference evidence="2 3" key="1">
    <citation type="journal article" date="2017" name="Int. J. Parasitol.">
        <title>The genome of the protozoan parasite Cystoisospora suis and a reverse vaccinology approach to identify vaccine candidates.</title>
        <authorList>
            <person name="Palmieri N."/>
            <person name="Shrestha A."/>
            <person name="Ruttkowski B."/>
            <person name="Beck T."/>
            <person name="Vogl C."/>
            <person name="Tomley F."/>
            <person name="Blake D.P."/>
            <person name="Joachim A."/>
        </authorList>
    </citation>
    <scope>NUCLEOTIDE SEQUENCE [LARGE SCALE GENOMIC DNA]</scope>
    <source>
        <strain evidence="2 3">Wien I</strain>
    </source>
</reference>
<keyword evidence="2" id="KW-0689">Ribosomal protein</keyword>
<dbReference type="Proteomes" id="UP000221165">
    <property type="component" value="Unassembled WGS sequence"/>
</dbReference>
<name>A0A2C6KT78_9APIC</name>
<comment type="caution">
    <text evidence="2">The sequence shown here is derived from an EMBL/GenBank/DDBJ whole genome shotgun (WGS) entry which is preliminary data.</text>
</comment>
<dbReference type="VEuPathDB" id="ToxoDB:CSUI_006675"/>
<gene>
    <name evidence="2" type="ORF">CSUI_006675</name>
</gene>
<protein>
    <submittedName>
        <fullName evidence="2">Ribosomal protein l15</fullName>
    </submittedName>
</protein>
<dbReference type="AlphaFoldDB" id="A0A2C6KT78"/>
<feature type="compositionally biased region" description="Basic and acidic residues" evidence="1">
    <location>
        <begin position="84"/>
        <end position="102"/>
    </location>
</feature>
<dbReference type="GeneID" id="94430040"/>
<proteinExistence type="predicted"/>
<evidence type="ECO:0000313" key="3">
    <source>
        <dbReference type="Proteomes" id="UP000221165"/>
    </source>
</evidence>
<dbReference type="RefSeq" id="XP_067921191.1">
    <property type="nucleotide sequence ID" value="XM_068066829.1"/>
</dbReference>
<dbReference type="EMBL" id="MIGC01003413">
    <property type="protein sequence ID" value="PHJ19492.1"/>
    <property type="molecule type" value="Genomic_DNA"/>
</dbReference>
<organism evidence="2 3">
    <name type="scientific">Cystoisospora suis</name>
    <dbReference type="NCBI Taxonomy" id="483139"/>
    <lineage>
        <taxon>Eukaryota</taxon>
        <taxon>Sar</taxon>
        <taxon>Alveolata</taxon>
        <taxon>Apicomplexa</taxon>
        <taxon>Conoidasida</taxon>
        <taxon>Coccidia</taxon>
        <taxon>Eucoccidiorida</taxon>
        <taxon>Eimeriorina</taxon>
        <taxon>Sarcocystidae</taxon>
        <taxon>Cystoisospora</taxon>
    </lineage>
</organism>
<keyword evidence="2" id="KW-0687">Ribonucleoprotein</keyword>
<dbReference type="OrthoDB" id="361383at2759"/>
<sequence length="102" mass="12200">MLHYLEKMRARGCIVKYIKPLWLIEEEKHLKTQLAEFDAEARIARGEGVDKRPEAVRESIDDLQDRLLKQYRLRETLAADLEEDQQHQRGKKEEEEKKKSPR</sequence>
<evidence type="ECO:0000313" key="2">
    <source>
        <dbReference type="EMBL" id="PHJ19492.1"/>
    </source>
</evidence>
<keyword evidence="3" id="KW-1185">Reference proteome</keyword>
<evidence type="ECO:0000256" key="1">
    <source>
        <dbReference type="SAM" id="MobiDB-lite"/>
    </source>
</evidence>
<dbReference type="GO" id="GO:0005840">
    <property type="term" value="C:ribosome"/>
    <property type="evidence" value="ECO:0007669"/>
    <property type="project" value="UniProtKB-KW"/>
</dbReference>
<accession>A0A2C6KT78</accession>